<evidence type="ECO:0000259" key="1">
    <source>
        <dbReference type="Pfam" id="PF07561"/>
    </source>
</evidence>
<dbReference type="AlphaFoldDB" id="A0A315YJT6"/>
<feature type="domain" description="DUF1540" evidence="1">
    <location>
        <begin position="10"/>
        <end position="52"/>
    </location>
</feature>
<protein>
    <submittedName>
        <fullName evidence="2">Uncharacterized protein DUF1540</fullName>
    </submittedName>
</protein>
<proteinExistence type="predicted"/>
<evidence type="ECO:0000313" key="3">
    <source>
        <dbReference type="Proteomes" id="UP000245720"/>
    </source>
</evidence>
<accession>A0A315YJT6</accession>
<gene>
    <name evidence="2" type="ORF">IE37_02328</name>
</gene>
<dbReference type="Proteomes" id="UP000245720">
    <property type="component" value="Unassembled WGS sequence"/>
</dbReference>
<evidence type="ECO:0000313" key="2">
    <source>
        <dbReference type="EMBL" id="PWJ11565.1"/>
    </source>
</evidence>
<dbReference type="RefSeq" id="WP_109727069.1">
    <property type="nucleotide sequence ID" value="NZ_CACVSX010000024.1"/>
</dbReference>
<organism evidence="2 3">
    <name type="scientific">Ruminococcus flavefaciens</name>
    <dbReference type="NCBI Taxonomy" id="1265"/>
    <lineage>
        <taxon>Bacteria</taxon>
        <taxon>Bacillati</taxon>
        <taxon>Bacillota</taxon>
        <taxon>Clostridia</taxon>
        <taxon>Eubacteriales</taxon>
        <taxon>Oscillospiraceae</taxon>
        <taxon>Ruminococcus</taxon>
    </lineage>
</organism>
<name>A0A315YJT6_RUMFL</name>
<sequence length="60" mass="6703">MDDKKKNKSIKCDVSQCRHNLVTENYCSLDCISVGTHEDDPTVPECTDCNSFVKRTGCCS</sequence>
<comment type="caution">
    <text evidence="2">The sequence shown here is derived from an EMBL/GenBank/DDBJ whole genome shotgun (WGS) entry which is preliminary data.</text>
</comment>
<dbReference type="EMBL" id="QGDI01000009">
    <property type="protein sequence ID" value="PWJ11565.1"/>
    <property type="molecule type" value="Genomic_DNA"/>
</dbReference>
<reference evidence="2 3" key="1">
    <citation type="submission" date="2018-05" db="EMBL/GenBank/DDBJ databases">
        <title>The Hungate 1000. A catalogue of reference genomes from the rumen microbiome.</title>
        <authorList>
            <person name="Kelly W."/>
        </authorList>
    </citation>
    <scope>NUCLEOTIDE SEQUENCE [LARGE SCALE GENOMIC DNA]</scope>
    <source>
        <strain evidence="2 3">SAb67</strain>
    </source>
</reference>
<dbReference type="InterPro" id="IPR011437">
    <property type="entry name" value="DUF1540"/>
</dbReference>
<dbReference type="Pfam" id="PF07561">
    <property type="entry name" value="DUF1540"/>
    <property type="match status" value="1"/>
</dbReference>
<dbReference type="OrthoDB" id="1756089at2"/>